<proteinExistence type="predicted"/>
<dbReference type="AlphaFoldDB" id="A0A848LEC0"/>
<evidence type="ECO:0000313" key="3">
    <source>
        <dbReference type="Proteomes" id="UP000518300"/>
    </source>
</evidence>
<sequence length="291" mass="32146">MSKPTNLLFVGLPKSGKTTYLAALWHVLEDQSSTTKLRRKQLSGDRTYLNLIVKAWRACAPVPRTTLQTFDTTVTLHLEGDGFGEFTLSVPDLGGEAFEQQIEHRKVSAAHVALFREANGVLLFVHPDVTKGTQISDQDQITASIGGATESVSEAKSVIEANGHAEVPIPWKVEMLPTQAKLVELLQFLLELVDQRLRVAVVVSAWDLVEHVGATPREYVSGRMPLLRQFLDANDDIVDHAVFGISAQGGEIPKDKSKLLELDSLKRIRVYHDSENNHDITKPLAWLLGGK</sequence>
<name>A0A848LEC0_9BACT</name>
<dbReference type="SUPFAM" id="SSF52540">
    <property type="entry name" value="P-loop containing nucleoside triphosphate hydrolases"/>
    <property type="match status" value="1"/>
</dbReference>
<dbReference type="Pfam" id="PF19975">
    <property type="entry name" value="DO-GTPase1"/>
    <property type="match status" value="1"/>
</dbReference>
<dbReference type="EMBL" id="JABBJJ010000078">
    <property type="protein sequence ID" value="NMO16796.1"/>
    <property type="molecule type" value="Genomic_DNA"/>
</dbReference>
<dbReference type="InterPro" id="IPR027417">
    <property type="entry name" value="P-loop_NTPase"/>
</dbReference>
<protein>
    <recommendedName>
        <fullName evidence="1">Double-GTPase 1 domain-containing protein</fullName>
    </recommendedName>
</protein>
<evidence type="ECO:0000313" key="2">
    <source>
        <dbReference type="EMBL" id="NMO16796.1"/>
    </source>
</evidence>
<comment type="caution">
    <text evidence="2">The sequence shown here is derived from an EMBL/GenBank/DDBJ whole genome shotgun (WGS) entry which is preliminary data.</text>
</comment>
<feature type="domain" description="Double-GTPase 1" evidence="1">
    <location>
        <begin position="8"/>
        <end position="287"/>
    </location>
</feature>
<accession>A0A848LEC0</accession>
<gene>
    <name evidence="2" type="ORF">HG543_18295</name>
</gene>
<dbReference type="Proteomes" id="UP000518300">
    <property type="component" value="Unassembled WGS sequence"/>
</dbReference>
<reference evidence="2 3" key="1">
    <citation type="submission" date="2020-04" db="EMBL/GenBank/DDBJ databases">
        <title>Draft genome of Pyxidicoccus fallax type strain.</title>
        <authorList>
            <person name="Whitworth D.E."/>
        </authorList>
    </citation>
    <scope>NUCLEOTIDE SEQUENCE [LARGE SCALE GENOMIC DNA]</scope>
    <source>
        <strain evidence="2 3">DSM 14698</strain>
    </source>
</reference>
<keyword evidence="3" id="KW-1185">Reference proteome</keyword>
<organism evidence="2 3">
    <name type="scientific">Pyxidicoccus fallax</name>
    <dbReference type="NCBI Taxonomy" id="394095"/>
    <lineage>
        <taxon>Bacteria</taxon>
        <taxon>Pseudomonadati</taxon>
        <taxon>Myxococcota</taxon>
        <taxon>Myxococcia</taxon>
        <taxon>Myxococcales</taxon>
        <taxon>Cystobacterineae</taxon>
        <taxon>Myxococcaceae</taxon>
        <taxon>Pyxidicoccus</taxon>
    </lineage>
</organism>
<dbReference type="InterPro" id="IPR045530">
    <property type="entry name" value="DO-GTPase1"/>
</dbReference>
<dbReference type="RefSeq" id="WP_169346079.1">
    <property type="nucleotide sequence ID" value="NZ_JABBJJ010000078.1"/>
</dbReference>
<evidence type="ECO:0000259" key="1">
    <source>
        <dbReference type="Pfam" id="PF19975"/>
    </source>
</evidence>